<feature type="region of interest" description="Disordered" evidence="1">
    <location>
        <begin position="435"/>
        <end position="462"/>
    </location>
</feature>
<organism evidence="2 3">
    <name type="scientific">Antrodiella citrinella</name>
    <dbReference type="NCBI Taxonomy" id="2447956"/>
    <lineage>
        <taxon>Eukaryota</taxon>
        <taxon>Fungi</taxon>
        <taxon>Dikarya</taxon>
        <taxon>Basidiomycota</taxon>
        <taxon>Agaricomycotina</taxon>
        <taxon>Agaricomycetes</taxon>
        <taxon>Polyporales</taxon>
        <taxon>Steccherinaceae</taxon>
        <taxon>Antrodiella</taxon>
    </lineage>
</organism>
<sequence>MLGEIWTLATDGDSAYRRARYLLCMAKQIDITTNLGRTLHSLKGFNCWTSRRGIVSTSDPKHVIKRFATLARNPKGILVRDTSLQCHHVLEHLQELPRMSLEEARLLLDPADKQNVPKAVKLVQALGKLQAVEENPVPSKQHRRRDLSFIAEIFGYFTLPFISTRMSLSEQIRSLIVYAHLIAVMYRKHTTHFMTGALYADSQSIVKNIIITILRLQELDPDLLYHIILEGTDRLEAIFGDCRTLDHNRNFDILQLSEKLSMALTINSIFEHYPDLDRGHRRLSLKDVEGIDHVNPRSWMGDVRVGNIDIAHEWTAGQETANRILVSYFGLSASVDFDEFFDGRENCDLLRPLGNDYVGVNLTADDDRTERREPISVLDPPVFGPEPPPVAPHVIPDHPDVEERDITFWDTSELDESDDIPEGYDLDQFFPSFPLPTTLDDHSEPQTTSEDSSSEFESEPQTPAAPAFVDFLIIDGKKYLKSSVVTSMLTSNRAQKVCLRTLRARGVTYEDLKKGNLDLDALNFTGIDPNESIKSGDIVAGLVRVRDCVCLCVYEILGFTYTKEKATLTAVSIEELAEPSSEIMVRVQIIQMEPHIPEVAVQSRGTAQTRRRAANPISQLGWIWTHEYVTFGHGKSAEKTRQDSNDRLTLRQCTLTVPGWLLHPLAPQIIPNTLSPERANTTWLVDEKQLIDLTAYAWESLEPEREDFITNYESLPQVETESLPYQKPTTAAPADDLEDAGAENNVEDQFVIPPEEIPSLVSGKKLKADDEIQCQLCEVNTPLSRMRNHVGIHILHALRGIEDDGIVIGVDPCGFCGLEGCVVQMIDSDDGNTHRILSNCEYHYTQMKYGPASRFSNATPCTNVPIHCLSCERTASGLPRTIWKYNALYHITLDHSHWLDESGRLGSIDPQLLLAMFISTQEEVSMGVARETTNAYRDAHGLQGSDDMQMLREEEDRKALQTQLSATRSSTFLSTQPPKTKRKK</sequence>
<evidence type="ECO:0000313" key="3">
    <source>
        <dbReference type="Proteomes" id="UP000308730"/>
    </source>
</evidence>
<accession>A0A4S4MVC7</accession>
<evidence type="ECO:0000313" key="2">
    <source>
        <dbReference type="EMBL" id="THH30272.1"/>
    </source>
</evidence>
<protein>
    <submittedName>
        <fullName evidence="2">Uncharacterized protein</fullName>
    </submittedName>
</protein>
<gene>
    <name evidence="2" type="ORF">EUX98_g3939</name>
</gene>
<proteinExistence type="predicted"/>
<dbReference type="OrthoDB" id="2786719at2759"/>
<feature type="region of interest" description="Disordered" evidence="1">
    <location>
        <begin position="951"/>
        <end position="984"/>
    </location>
</feature>
<name>A0A4S4MVC7_9APHY</name>
<reference evidence="2 3" key="1">
    <citation type="submission" date="2019-02" db="EMBL/GenBank/DDBJ databases">
        <title>Genome sequencing of the rare red list fungi Antrodiella citrinella (Flaviporus citrinellus).</title>
        <authorList>
            <person name="Buettner E."/>
            <person name="Kellner H."/>
        </authorList>
    </citation>
    <scope>NUCLEOTIDE SEQUENCE [LARGE SCALE GENOMIC DNA]</scope>
    <source>
        <strain evidence="2 3">DSM 108506</strain>
    </source>
</reference>
<comment type="caution">
    <text evidence="2">The sequence shown here is derived from an EMBL/GenBank/DDBJ whole genome shotgun (WGS) entry which is preliminary data.</text>
</comment>
<evidence type="ECO:0000256" key="1">
    <source>
        <dbReference type="SAM" id="MobiDB-lite"/>
    </source>
</evidence>
<keyword evidence="3" id="KW-1185">Reference proteome</keyword>
<dbReference type="AlphaFoldDB" id="A0A4S4MVC7"/>
<feature type="compositionally biased region" description="Polar residues" evidence="1">
    <location>
        <begin position="960"/>
        <end position="978"/>
    </location>
</feature>
<dbReference type="Proteomes" id="UP000308730">
    <property type="component" value="Unassembled WGS sequence"/>
</dbReference>
<dbReference type="EMBL" id="SGPM01000088">
    <property type="protein sequence ID" value="THH30272.1"/>
    <property type="molecule type" value="Genomic_DNA"/>
</dbReference>